<sequence>MFIPGNTTGRFRQFLHHRQLPAGILDQLTGVYRPIADALIRAARQANSPLIVGINGSQGSGKSTLCRGVCPT</sequence>
<reference evidence="1" key="1">
    <citation type="submission" date="2019-02" db="EMBL/GenBank/DDBJ databases">
        <authorList>
            <person name="Gruber-Vodicka R. H."/>
            <person name="Seah K. B. B."/>
        </authorList>
    </citation>
    <scope>NUCLEOTIDE SEQUENCE</scope>
    <source>
        <strain evidence="2">BECK_DK161</strain>
        <strain evidence="1">BECK_DK47</strain>
    </source>
</reference>
<proteinExistence type="predicted"/>
<protein>
    <submittedName>
        <fullName evidence="1">Uncharacterized protein</fullName>
    </submittedName>
</protein>
<evidence type="ECO:0000313" key="2">
    <source>
        <dbReference type="EMBL" id="VFJ68076.1"/>
    </source>
</evidence>
<dbReference type="SUPFAM" id="SSF52540">
    <property type="entry name" value="P-loop containing nucleoside triphosphate hydrolases"/>
    <property type="match status" value="1"/>
</dbReference>
<dbReference type="AlphaFoldDB" id="A0A450STP3"/>
<evidence type="ECO:0000313" key="1">
    <source>
        <dbReference type="EMBL" id="VFJ57396.1"/>
    </source>
</evidence>
<organism evidence="1">
    <name type="scientific">Candidatus Kentrum sp. DK</name>
    <dbReference type="NCBI Taxonomy" id="2126562"/>
    <lineage>
        <taxon>Bacteria</taxon>
        <taxon>Pseudomonadati</taxon>
        <taxon>Pseudomonadota</taxon>
        <taxon>Gammaproteobacteria</taxon>
        <taxon>Candidatus Kentrum</taxon>
    </lineage>
</organism>
<accession>A0A450STP3</accession>
<dbReference type="Gene3D" id="3.40.50.300">
    <property type="entry name" value="P-loop containing nucleotide triphosphate hydrolases"/>
    <property type="match status" value="1"/>
</dbReference>
<gene>
    <name evidence="1" type="ORF">BECKDK2373B_GA0170837_10662</name>
    <name evidence="2" type="ORF">BECKDK2373C_GA0170839_11755</name>
</gene>
<name>A0A450STP3_9GAMM</name>
<dbReference type="EMBL" id="CAADEY010000175">
    <property type="protein sequence ID" value="VFJ68076.1"/>
    <property type="molecule type" value="Genomic_DNA"/>
</dbReference>
<dbReference type="InterPro" id="IPR027417">
    <property type="entry name" value="P-loop_NTPase"/>
</dbReference>
<dbReference type="EMBL" id="CAADEX010000066">
    <property type="protein sequence ID" value="VFJ57396.1"/>
    <property type="molecule type" value="Genomic_DNA"/>
</dbReference>